<dbReference type="PANTHER" id="PTHR37542:SF3">
    <property type="entry name" value="PRION-INHIBITION AND PROPAGATION HELO DOMAIN-CONTAINING PROTEIN"/>
    <property type="match status" value="1"/>
</dbReference>
<proteinExistence type="predicted"/>
<evidence type="ECO:0000259" key="1">
    <source>
        <dbReference type="PROSITE" id="PS50011"/>
    </source>
</evidence>
<dbReference type="AlphaFoldDB" id="A0AAE8MFJ7"/>
<dbReference type="PANTHER" id="PTHR37542">
    <property type="entry name" value="HELO DOMAIN-CONTAINING PROTEIN-RELATED"/>
    <property type="match status" value="1"/>
</dbReference>
<evidence type="ECO:0000313" key="2">
    <source>
        <dbReference type="EMBL" id="SPJ82568.1"/>
    </source>
</evidence>
<reference evidence="2" key="1">
    <citation type="submission" date="2018-03" db="EMBL/GenBank/DDBJ databases">
        <authorList>
            <person name="Guldener U."/>
        </authorList>
    </citation>
    <scope>NUCLEOTIDE SEQUENCE</scope>
</reference>
<feature type="domain" description="Protein kinase" evidence="1">
    <location>
        <begin position="169"/>
        <end position="474"/>
    </location>
</feature>
<dbReference type="InterPro" id="IPR011009">
    <property type="entry name" value="Kinase-like_dom_sf"/>
</dbReference>
<dbReference type="SUPFAM" id="SSF56112">
    <property type="entry name" value="Protein kinase-like (PK-like)"/>
    <property type="match status" value="1"/>
</dbReference>
<evidence type="ECO:0000313" key="3">
    <source>
        <dbReference type="Proteomes" id="UP001187734"/>
    </source>
</evidence>
<dbReference type="GO" id="GO:0004672">
    <property type="term" value="F:protein kinase activity"/>
    <property type="evidence" value="ECO:0007669"/>
    <property type="project" value="InterPro"/>
</dbReference>
<organism evidence="2 3">
    <name type="scientific">Fusarium torulosum</name>
    <dbReference type="NCBI Taxonomy" id="33205"/>
    <lineage>
        <taxon>Eukaryota</taxon>
        <taxon>Fungi</taxon>
        <taxon>Dikarya</taxon>
        <taxon>Ascomycota</taxon>
        <taxon>Pezizomycotina</taxon>
        <taxon>Sordariomycetes</taxon>
        <taxon>Hypocreomycetidae</taxon>
        <taxon>Hypocreales</taxon>
        <taxon>Nectriaceae</taxon>
        <taxon>Fusarium</taxon>
    </lineage>
</organism>
<accession>A0AAE8MFJ7</accession>
<sequence length="503" mass="57790">MEVAGIALASASAAHELFQIGVRIYYRIKDKQKLTLVLREFQMFDLTDERDRLRLEIQRAQTALKSPTVEKEHKNRLEQRWKRIVELLFEIDCHIDTMIANPSLMATRARHKARDELLHLGGTMAISTALRDFRDDISVICEVDKNDSPLYLSFNAFQPLDTANRVYGPSNNSFFGRGKLTDPVDGVSNTPQWFLFESRPYDQQSPQMRDAIKQNVQILAQKLQKAQENRGIIKLIGFTEHFEANSFQLVFACPFEGQYPPSLQTYLKTYRTKPSLNFRINLCSQLATAVLQTQTLGLVHKNITPENILLLPPVPEVDTQGRNIPKLFLTGWQYARQIERGVTNLKGEITIRRKIYQHPERQIPEAEKEYSMAHDAYSLGVCMIEVLTWEALLITTTSPTMSQNFITSYKSLGFPEDALEPYTKYPDQIKETLCSLCNRLIPVVAGDKMARLVKDFLTCLDDREHDQNEAQQYFPSQDRDKRQAGIHFIDTTLRALRDIQSAI</sequence>
<dbReference type="PROSITE" id="PS50011">
    <property type="entry name" value="PROTEIN_KINASE_DOM"/>
    <property type="match status" value="1"/>
</dbReference>
<protein>
    <recommendedName>
        <fullName evidence="1">Protein kinase domain-containing protein</fullName>
    </recommendedName>
</protein>
<dbReference type="InterPro" id="IPR001245">
    <property type="entry name" value="Ser-Thr/Tyr_kinase_cat_dom"/>
</dbReference>
<comment type="caution">
    <text evidence="2">The sequence shown here is derived from an EMBL/GenBank/DDBJ whole genome shotgun (WGS) entry which is preliminary data.</text>
</comment>
<dbReference type="GO" id="GO:0005524">
    <property type="term" value="F:ATP binding"/>
    <property type="evidence" value="ECO:0007669"/>
    <property type="project" value="InterPro"/>
</dbReference>
<dbReference type="InterPro" id="IPR000719">
    <property type="entry name" value="Prot_kinase_dom"/>
</dbReference>
<dbReference type="EMBL" id="ONZP01000370">
    <property type="protein sequence ID" value="SPJ82568.1"/>
    <property type="molecule type" value="Genomic_DNA"/>
</dbReference>
<name>A0AAE8MFJ7_9HYPO</name>
<gene>
    <name evidence="2" type="ORF">FTOL_09973</name>
</gene>
<dbReference type="Gene3D" id="1.10.510.10">
    <property type="entry name" value="Transferase(Phosphotransferase) domain 1"/>
    <property type="match status" value="1"/>
</dbReference>
<dbReference type="Proteomes" id="UP001187734">
    <property type="component" value="Unassembled WGS sequence"/>
</dbReference>
<keyword evidence="3" id="KW-1185">Reference proteome</keyword>
<dbReference type="Pfam" id="PF07714">
    <property type="entry name" value="PK_Tyr_Ser-Thr"/>
    <property type="match status" value="1"/>
</dbReference>